<comment type="caution">
    <text evidence="1">The sequence shown here is derived from an EMBL/GenBank/DDBJ whole genome shotgun (WGS) entry which is preliminary data.</text>
</comment>
<sequence length="145" mass="16086">MSRAYFSTVVAAPVDAVWDVLGRFERIADFVGKLDHGELEGGGEPVIGSVRRLSIATGGVARERLVSMDALDRSYRYEFPAESIPFPVRAYLATIRVRPVTSADATFVEWYGDYDCDADVDREMREAFVGRYAAFTADLARHLGV</sequence>
<dbReference type="SUPFAM" id="SSF55961">
    <property type="entry name" value="Bet v1-like"/>
    <property type="match status" value="1"/>
</dbReference>
<dbReference type="CDD" id="cd07821">
    <property type="entry name" value="PYR_PYL_RCAR_like"/>
    <property type="match status" value="1"/>
</dbReference>
<keyword evidence="2" id="KW-1185">Reference proteome</keyword>
<reference evidence="2" key="1">
    <citation type="journal article" date="2019" name="Int. J. Syst. Evol. Microbiol.">
        <title>The Global Catalogue of Microorganisms (GCM) 10K type strain sequencing project: providing services to taxonomists for standard genome sequencing and annotation.</title>
        <authorList>
            <consortium name="The Broad Institute Genomics Platform"/>
            <consortium name="The Broad Institute Genome Sequencing Center for Infectious Disease"/>
            <person name="Wu L."/>
            <person name="Ma J."/>
        </authorList>
    </citation>
    <scope>NUCLEOTIDE SEQUENCE [LARGE SCALE GENOMIC DNA]</scope>
    <source>
        <strain evidence="2">JCM 18532</strain>
    </source>
</reference>
<organism evidence="1 2">
    <name type="scientific">Nocardioides endophyticus</name>
    <dbReference type="NCBI Taxonomy" id="1353775"/>
    <lineage>
        <taxon>Bacteria</taxon>
        <taxon>Bacillati</taxon>
        <taxon>Actinomycetota</taxon>
        <taxon>Actinomycetes</taxon>
        <taxon>Propionibacteriales</taxon>
        <taxon>Nocardioidaceae</taxon>
        <taxon>Nocardioides</taxon>
    </lineage>
</organism>
<evidence type="ECO:0000313" key="2">
    <source>
        <dbReference type="Proteomes" id="UP001499882"/>
    </source>
</evidence>
<evidence type="ECO:0000313" key="1">
    <source>
        <dbReference type="EMBL" id="GAA4753082.1"/>
    </source>
</evidence>
<dbReference type="RefSeq" id="WP_345529090.1">
    <property type="nucleotide sequence ID" value="NZ_BAABKN010000027.1"/>
</dbReference>
<protein>
    <recommendedName>
        <fullName evidence="3">SRPBCC family protein</fullName>
    </recommendedName>
</protein>
<accession>A0ABP8ZDW8</accession>
<dbReference type="EMBL" id="BAABKN010000027">
    <property type="protein sequence ID" value="GAA4753082.1"/>
    <property type="molecule type" value="Genomic_DNA"/>
</dbReference>
<evidence type="ECO:0008006" key="3">
    <source>
        <dbReference type="Google" id="ProtNLM"/>
    </source>
</evidence>
<dbReference type="PANTHER" id="PTHR39332:SF7">
    <property type="entry name" value="SRPBCC FAMILY PROTEIN"/>
    <property type="match status" value="1"/>
</dbReference>
<proteinExistence type="predicted"/>
<dbReference type="Proteomes" id="UP001499882">
    <property type="component" value="Unassembled WGS sequence"/>
</dbReference>
<dbReference type="InterPro" id="IPR019587">
    <property type="entry name" value="Polyketide_cyclase/dehydratase"/>
</dbReference>
<name>A0ABP8ZDW8_9ACTN</name>
<dbReference type="Pfam" id="PF10604">
    <property type="entry name" value="Polyketide_cyc2"/>
    <property type="match status" value="1"/>
</dbReference>
<gene>
    <name evidence="1" type="ORF">GCM10023350_42980</name>
</gene>
<dbReference type="PANTHER" id="PTHR39332">
    <property type="entry name" value="BLL4707 PROTEIN"/>
    <property type="match status" value="1"/>
</dbReference>
<dbReference type="Gene3D" id="3.30.530.20">
    <property type="match status" value="1"/>
</dbReference>
<dbReference type="InterPro" id="IPR023393">
    <property type="entry name" value="START-like_dom_sf"/>
</dbReference>